<dbReference type="PANTHER" id="PTHR30217:SF6">
    <property type="entry name" value="TRNA HYDROXYLATION PROTEIN P"/>
    <property type="match status" value="1"/>
</dbReference>
<dbReference type="GO" id="GO:0006508">
    <property type="term" value="P:proteolysis"/>
    <property type="evidence" value="ECO:0007669"/>
    <property type="project" value="UniProtKB-KW"/>
</dbReference>
<keyword evidence="5" id="KW-1185">Reference proteome</keyword>
<dbReference type="AlphaFoldDB" id="A0A401HNS4"/>
<keyword evidence="1" id="KW-0645">Protease</keyword>
<dbReference type="Proteomes" id="UP000290527">
    <property type="component" value="Unassembled WGS sequence"/>
</dbReference>
<evidence type="ECO:0008006" key="6">
    <source>
        <dbReference type="Google" id="ProtNLM"/>
    </source>
</evidence>
<gene>
    <name evidence="4" type="ORF">MHHB_P0078</name>
</gene>
<dbReference type="PANTHER" id="PTHR30217">
    <property type="entry name" value="PEPTIDASE U32 FAMILY"/>
    <property type="match status" value="1"/>
</dbReference>
<dbReference type="GO" id="GO:0008233">
    <property type="term" value="F:peptidase activity"/>
    <property type="evidence" value="ECO:0007669"/>
    <property type="project" value="UniProtKB-KW"/>
</dbReference>
<evidence type="ECO:0000313" key="5">
    <source>
        <dbReference type="Proteomes" id="UP000290527"/>
    </source>
</evidence>
<keyword evidence="2" id="KW-0378">Hydrolase</keyword>
<dbReference type="SUPFAM" id="SSF50447">
    <property type="entry name" value="Translation proteins"/>
    <property type="match status" value="1"/>
</dbReference>
<accession>A0A401HNS4</accession>
<evidence type="ECO:0000256" key="3">
    <source>
        <dbReference type="ARBA" id="ARBA00038374"/>
    </source>
</evidence>
<dbReference type="InterPro" id="IPR001539">
    <property type="entry name" value="Peptidase_U32"/>
</dbReference>
<dbReference type="InterPro" id="IPR051454">
    <property type="entry name" value="RNA/ubiquinone_mod_enzymes"/>
</dbReference>
<name>A0A401HNS4_9EURY</name>
<reference evidence="4 5" key="1">
    <citation type="journal article" date="2019" name="Int. J. Syst. Evol. Microbiol.">
        <title>Methanofervidicoccus abyssi gen. nov., sp. nov., a hydrogenotrophic methanogen, isolated from a hydrothermal vent chimney in the Mid-Cayman Spreading Center, the Caribbean Sea.</title>
        <authorList>
            <person name="Sakai S."/>
            <person name="Takaki Y."/>
            <person name="Miyazaki M."/>
            <person name="Ogawara M."/>
            <person name="Yanagawa K."/>
            <person name="Miyazaki J."/>
            <person name="Takai K."/>
        </authorList>
    </citation>
    <scope>NUCLEOTIDE SEQUENCE [LARGE SCALE GENOMIC DNA]</scope>
    <source>
        <strain evidence="4 5">HHB</strain>
    </source>
</reference>
<dbReference type="EMBL" id="BFAX01000001">
    <property type="protein sequence ID" value="GBF35853.1"/>
    <property type="molecule type" value="Genomic_DNA"/>
</dbReference>
<protein>
    <recommendedName>
        <fullName evidence="6">Protease</fullName>
    </recommendedName>
</protein>
<dbReference type="Gene3D" id="2.40.30.10">
    <property type="entry name" value="Translation factors"/>
    <property type="match status" value="1"/>
</dbReference>
<evidence type="ECO:0000256" key="2">
    <source>
        <dbReference type="ARBA" id="ARBA00022801"/>
    </source>
</evidence>
<sequence length="408" mass="46879">MELLAPARDLTCLKTAVDYGADGIYCGLKEFNMRITAKNFTREELKEGVKIAHDNNRKIYLCLNTVIYERDLKKLEEILDFAVESEVDAVIVSDVGAMMLARDYGLKVHASVQTNITNSITAKFYSKFAKRVILSRELTLNQIREIRKKLKEEGIDLELEGFVHGALCVAISGRCFLSAYLFNRNANCGDCLQPCRRRWKLINEHHDGIHELICEGKYLLSPKDLCMIEHIPELIEVLDSFKIEGRSKNADYVMRTVKVYREAIDAVLDGTYYEKLPYFKKELLKSYNREFDTGFYFRDRIDRHDFQYEIEGNASPYRKVEVGVVTNFYKKIGVAEIKLTGDLRIGDTIIIMGNKTGCIEEKVESMEIDHKPVKVAKRGKRVGVKIRGIARENDRVFVLLKKDTTIKS</sequence>
<evidence type="ECO:0000313" key="4">
    <source>
        <dbReference type="EMBL" id="GBF35853.1"/>
    </source>
</evidence>
<evidence type="ECO:0000256" key="1">
    <source>
        <dbReference type="ARBA" id="ARBA00022670"/>
    </source>
</evidence>
<proteinExistence type="inferred from homology"/>
<comment type="similarity">
    <text evidence="3">Belongs to the peptidase U32 family.</text>
</comment>
<dbReference type="InterPro" id="IPR009000">
    <property type="entry name" value="Transl_B-barrel_sf"/>
</dbReference>
<dbReference type="Pfam" id="PF01136">
    <property type="entry name" value="Peptidase_U32"/>
    <property type="match status" value="1"/>
</dbReference>
<organism evidence="4 5">
    <name type="scientific">Methanofervidicoccus abyssi</name>
    <dbReference type="NCBI Taxonomy" id="2082189"/>
    <lineage>
        <taxon>Archaea</taxon>
        <taxon>Methanobacteriati</taxon>
        <taxon>Methanobacteriota</taxon>
        <taxon>Methanomada group</taxon>
        <taxon>Methanococci</taxon>
        <taxon>Methanococcales</taxon>
        <taxon>Methanofervidicoccus</taxon>
    </lineage>
</organism>
<dbReference type="PROSITE" id="PS01276">
    <property type="entry name" value="PEPTIDASE_U32"/>
    <property type="match status" value="1"/>
</dbReference>
<comment type="caution">
    <text evidence="4">The sequence shown here is derived from an EMBL/GenBank/DDBJ whole genome shotgun (WGS) entry which is preliminary data.</text>
</comment>